<sequence length="125" mass="14796">MRVSFLNIIYIILAFVFLGLGFIGIFLPVLPTTPFLLLASFFFAKGSPKFNKWFISTKIYKNHLEEFKRTRSMTLRKKLLIVIPVSIMLITTAILMNNMYLRLLILFLIMFIYYYFSFRINTLSE</sequence>
<keyword evidence="3" id="KW-1185">Reference proteome</keyword>
<name>A0A1U7M7A1_TISCR</name>
<evidence type="ECO:0000313" key="2">
    <source>
        <dbReference type="EMBL" id="OLS03214.1"/>
    </source>
</evidence>
<dbReference type="PANTHER" id="PTHR35813">
    <property type="entry name" value="INNER MEMBRANE PROTEIN YBAN"/>
    <property type="match status" value="1"/>
</dbReference>
<keyword evidence="1" id="KW-1133">Transmembrane helix</keyword>
<evidence type="ECO:0000256" key="1">
    <source>
        <dbReference type="SAM" id="Phobius"/>
    </source>
</evidence>
<evidence type="ECO:0000313" key="3">
    <source>
        <dbReference type="Proteomes" id="UP000186112"/>
    </source>
</evidence>
<reference evidence="2 3" key="1">
    <citation type="submission" date="2016-02" db="EMBL/GenBank/DDBJ databases">
        <title>Genome sequence of Tissierella creatinophila DSM 6911.</title>
        <authorList>
            <person name="Poehlein A."/>
            <person name="Daniel R."/>
        </authorList>
    </citation>
    <scope>NUCLEOTIDE SEQUENCE [LARGE SCALE GENOMIC DNA]</scope>
    <source>
        <strain evidence="2 3">DSM 6911</strain>
    </source>
</reference>
<feature type="transmembrane region" description="Helical" evidence="1">
    <location>
        <begin position="35"/>
        <end position="54"/>
    </location>
</feature>
<feature type="transmembrane region" description="Helical" evidence="1">
    <location>
        <begin position="7"/>
        <end position="29"/>
    </location>
</feature>
<dbReference type="RefSeq" id="WP_075725608.1">
    <property type="nucleotide sequence ID" value="NZ_LTDM01000011.1"/>
</dbReference>
<dbReference type="Pfam" id="PF04304">
    <property type="entry name" value="DUF454"/>
    <property type="match status" value="1"/>
</dbReference>
<dbReference type="EMBL" id="LTDM01000011">
    <property type="protein sequence ID" value="OLS03214.1"/>
    <property type="molecule type" value="Genomic_DNA"/>
</dbReference>
<dbReference type="Proteomes" id="UP000186112">
    <property type="component" value="Unassembled WGS sequence"/>
</dbReference>
<proteinExistence type="predicted"/>
<gene>
    <name evidence="2" type="primary">ybaN</name>
    <name evidence="2" type="ORF">TICRE_09150</name>
</gene>
<feature type="transmembrane region" description="Helical" evidence="1">
    <location>
        <begin position="75"/>
        <end position="94"/>
    </location>
</feature>
<protein>
    <submittedName>
        <fullName evidence="2">Inner membrane protein YbaN</fullName>
    </submittedName>
</protein>
<dbReference type="GO" id="GO:0005886">
    <property type="term" value="C:plasma membrane"/>
    <property type="evidence" value="ECO:0007669"/>
    <property type="project" value="TreeGrafter"/>
</dbReference>
<dbReference type="OrthoDB" id="5690292at2"/>
<dbReference type="InterPro" id="IPR007401">
    <property type="entry name" value="DUF454"/>
</dbReference>
<organism evidence="2 3">
    <name type="scientific">Tissierella creatinophila DSM 6911</name>
    <dbReference type="NCBI Taxonomy" id="1123403"/>
    <lineage>
        <taxon>Bacteria</taxon>
        <taxon>Bacillati</taxon>
        <taxon>Bacillota</taxon>
        <taxon>Tissierellia</taxon>
        <taxon>Tissierellales</taxon>
        <taxon>Tissierellaceae</taxon>
        <taxon>Tissierella</taxon>
    </lineage>
</organism>
<dbReference type="PANTHER" id="PTHR35813:SF1">
    <property type="entry name" value="INNER MEMBRANE PROTEIN YBAN"/>
    <property type="match status" value="1"/>
</dbReference>
<accession>A0A1U7M7A1</accession>
<dbReference type="AlphaFoldDB" id="A0A1U7M7A1"/>
<keyword evidence="1" id="KW-0812">Transmembrane</keyword>
<dbReference type="PIRSF" id="PIRSF016789">
    <property type="entry name" value="DUF454"/>
    <property type="match status" value="1"/>
</dbReference>
<comment type="caution">
    <text evidence="2">The sequence shown here is derived from an EMBL/GenBank/DDBJ whole genome shotgun (WGS) entry which is preliminary data.</text>
</comment>
<feature type="transmembrane region" description="Helical" evidence="1">
    <location>
        <begin position="100"/>
        <end position="116"/>
    </location>
</feature>
<keyword evidence="1" id="KW-0472">Membrane</keyword>